<dbReference type="GO" id="GO:0003676">
    <property type="term" value="F:nucleic acid binding"/>
    <property type="evidence" value="ECO:0007669"/>
    <property type="project" value="InterPro"/>
</dbReference>
<reference evidence="6" key="1">
    <citation type="submission" date="2017-10" db="EMBL/GenBank/DDBJ databases">
        <title>Transcriptome Assembly of Sugarcane Aphid Adults.</title>
        <authorList>
            <person name="Scully E.D."/>
            <person name="Palmer N.A."/>
            <person name="Geib S.M."/>
            <person name="Sarath G."/>
            <person name="Sattler S.E."/>
        </authorList>
    </citation>
    <scope>NUCLEOTIDE SEQUENCE</scope>
    <source>
        <tissue evidence="6">Whole body</tissue>
    </source>
</reference>
<dbReference type="Pfam" id="PF10433">
    <property type="entry name" value="Beta-prop_RSE1_1st"/>
    <property type="match status" value="1"/>
</dbReference>
<accession>A0A2H8TSE0</accession>
<gene>
    <name evidence="6" type="primary">CPSF1</name>
</gene>
<proteinExistence type="predicted"/>
<evidence type="ECO:0000256" key="1">
    <source>
        <dbReference type="ARBA" id="ARBA00004123"/>
    </source>
</evidence>
<dbReference type="InterPro" id="IPR018846">
    <property type="entry name" value="Beta-prop_RSE1/DDB1/CPSF1_1st"/>
</dbReference>
<keyword evidence="2" id="KW-0539">Nucleus</keyword>
<dbReference type="InterPro" id="IPR050358">
    <property type="entry name" value="RSE1/DDB1/CFT1"/>
</dbReference>
<dbReference type="EMBL" id="GFXV01005330">
    <property type="protein sequence ID" value="MBW17135.1"/>
    <property type="molecule type" value="Transcribed_RNA"/>
</dbReference>
<feature type="domain" description="RSE1/DDB1/CPSF1 second beta-propeller" evidence="5">
    <location>
        <begin position="482"/>
        <end position="889"/>
    </location>
</feature>
<dbReference type="GO" id="GO:0005634">
    <property type="term" value="C:nucleus"/>
    <property type="evidence" value="ECO:0007669"/>
    <property type="project" value="UniProtKB-SubCell"/>
</dbReference>
<evidence type="ECO:0000259" key="4">
    <source>
        <dbReference type="Pfam" id="PF10433"/>
    </source>
</evidence>
<name>A0A2H8TSE0_9HEMI</name>
<dbReference type="Gene3D" id="1.10.150.910">
    <property type="match status" value="1"/>
</dbReference>
<protein>
    <submittedName>
        <fullName evidence="6">Cleavage and polyadenylation specificity factor subunit 1</fullName>
    </submittedName>
</protein>
<dbReference type="InterPro" id="IPR058543">
    <property type="entry name" value="Beta-prop_RSE1/DDB1/CPSF1_2nd"/>
</dbReference>
<feature type="domain" description="RSE1/DDB1/CPSF1 first beta-propeller" evidence="4">
    <location>
        <begin position="14"/>
        <end position="383"/>
    </location>
</feature>
<comment type="subcellular location">
    <subcellularLocation>
        <location evidence="1">Nucleus</location>
    </subcellularLocation>
</comment>
<dbReference type="Pfam" id="PF23726">
    <property type="entry name" value="Beta-prop_RSE1_2nd"/>
    <property type="match status" value="1"/>
</dbReference>
<feature type="domain" description="RSE1/DDB1/CPSF1 C-terminal" evidence="3">
    <location>
        <begin position="964"/>
        <end position="1299"/>
    </location>
</feature>
<evidence type="ECO:0000256" key="2">
    <source>
        <dbReference type="ARBA" id="ARBA00023242"/>
    </source>
</evidence>
<dbReference type="FunFam" id="2.130.10.10:FF:000118">
    <property type="entry name" value="Cleavage and polyadenylation specificity factor subunit 1"/>
    <property type="match status" value="1"/>
</dbReference>
<dbReference type="Pfam" id="PF03178">
    <property type="entry name" value="CPSF_A"/>
    <property type="match status" value="1"/>
</dbReference>
<evidence type="ECO:0000313" key="6">
    <source>
        <dbReference type="EMBL" id="MBW17135.1"/>
    </source>
</evidence>
<sequence length="1335" mass="151922">MFSLCKQTRVPTCVEHAVYCYFFNRVEKCLVVAGVNILRVYRLVPTDTTCQPPKTKFECLAQYTLFGNIMCLQSVTLCPSSPDALLLSFSEAKFSLVEYDRDTHSLRTLSLHYFEDDKFKNGHTQHWNPPLIRVDPDGRCVVGLVYGNYFVVLPFGRTIEDNAKGAQVMPSYTIPISTIDPKMNNIMDFDFLHGYYEPTLLILYEPVKTFAGRIAVRKDTCAMVAISLNIQQHVHPVIWSLDSLPYDCQKVIAVSRPIGGVLIMAVNSLIYLNQSVPPFGVALNSIAKTLTNFPLGQQEDINLVLDRATSTFISSDKLVTSLCNGDLYVITLYADSMRAVRSFHFEKCASSVLTTCITVCLDSYLFLGSRLGNSLLLRYYARSQSNDDEPSIKRKKTDETDEDLIELEVYGSEVQTSICLESYSFEVCDSIINIGPCSQASLGEPAYISDEFNNDEHDVELLCTSGHGKNGALSVLHRSIKPQLVTTFHLDGYKDMWTVHGESDFHSFMILTNLDSTLILQTGQEINELDSSGYATREHTVFVCNMNKFVLQVLRYSVRLLNGSDQLQSVSLDFGSPIIHGSSCNPYAVLLTEDGQIIVLTIKSTGRILLMRPTNFEQIPHTKTLAVYRDVSGLFSSTMPQAEIPLIDPKLKHENFASDYVEDEEEMLYGDTRDPSSKETSHNSVSNKNTMWWLKFLEQPTPTFWVVLTRDNGYMEIYTLPDFIIKYRAANIDESPMILKDSLEEGCYFPKKTEIIKEILIAPLGYQDKRPIMFVRLDNEVVIYGIHRHPEGTLKMRFHKMTSLLTFQSRSGNPLEGTSLLRYFNKVAGHNGVFICGQNPHLVLLTIRGELRCHPLHIDGPIICFAPFHNINCSQGFLYFNSDHKLRISILPTHLSYDEPWPLRKVPLRKTPHFIAYHLETKTYCVVTSTSELSAAYYRFNGEDKELTTEERDPLFPLPSHEVFTLELFSPASWEPIPDTSIETEDWEHITCLKNVALAYEGARSGLKGYIAMGTNYSYSEDITSRGRIFLFDIIDVVPEPGKPLTKNKIKMIYAKEQKGPVTAITHVVGFLVTAVGQKIYIWQLKDNDLIGIAFIDTEVYVHQMLSIKSLILVADLFKSITLLRFQEEYRTLSLVCRDSKPLEVFDINFLIDNAELGFLASDRDQNLLLYLYQPMARESYGGQHLIRRGDFNIGSNVNSFFRLRCKQSTLPPERREAIGSNRRHVTMYTTLDGSIGYIVPIHEKNYRRLLTLQNMLVRNISHLAGLNPKAYRSFKATAPERMNQARRIIDGELVWMYVTCMNARQRNEIANKVGVKTIELLQDIYELDRTTWHF</sequence>
<evidence type="ECO:0000259" key="5">
    <source>
        <dbReference type="Pfam" id="PF23726"/>
    </source>
</evidence>
<dbReference type="InterPro" id="IPR004871">
    <property type="entry name" value="RSE1/DDB1/CPSF1_C"/>
</dbReference>
<organism evidence="6">
    <name type="scientific">Melanaphis sacchari</name>
    <dbReference type="NCBI Taxonomy" id="742174"/>
    <lineage>
        <taxon>Eukaryota</taxon>
        <taxon>Metazoa</taxon>
        <taxon>Ecdysozoa</taxon>
        <taxon>Arthropoda</taxon>
        <taxon>Hexapoda</taxon>
        <taxon>Insecta</taxon>
        <taxon>Pterygota</taxon>
        <taxon>Neoptera</taxon>
        <taxon>Paraneoptera</taxon>
        <taxon>Hemiptera</taxon>
        <taxon>Sternorrhyncha</taxon>
        <taxon>Aphidomorpha</taxon>
        <taxon>Aphidoidea</taxon>
        <taxon>Aphididae</taxon>
        <taxon>Aphidini</taxon>
        <taxon>Melanaphis</taxon>
    </lineage>
</organism>
<dbReference type="InterPro" id="IPR015943">
    <property type="entry name" value="WD40/YVTN_repeat-like_dom_sf"/>
</dbReference>
<evidence type="ECO:0000259" key="3">
    <source>
        <dbReference type="Pfam" id="PF03178"/>
    </source>
</evidence>
<dbReference type="FunFam" id="2.130.10.10:FF:000100">
    <property type="entry name" value="Cleavage and polyadenylation specificity factor subunit 1"/>
    <property type="match status" value="1"/>
</dbReference>
<dbReference type="Gene3D" id="2.130.10.10">
    <property type="entry name" value="YVTN repeat-like/Quinoprotein amine dehydrogenase"/>
    <property type="match status" value="2"/>
</dbReference>
<dbReference type="OrthoDB" id="6109at2759"/>
<dbReference type="PANTHER" id="PTHR10644">
    <property type="entry name" value="DNA REPAIR/RNA PROCESSING CPSF FAMILY"/>
    <property type="match status" value="1"/>
</dbReference>